<dbReference type="AlphaFoldDB" id="A0A4Q9H0Q6"/>
<gene>
    <name evidence="1" type="ORF">EYS42_16795</name>
</gene>
<proteinExistence type="predicted"/>
<dbReference type="OrthoDB" id="6293663at2"/>
<comment type="caution">
    <text evidence="1">The sequence shown here is derived from an EMBL/GenBank/DDBJ whole genome shotgun (WGS) entry which is preliminary data.</text>
</comment>
<evidence type="ECO:0000313" key="2">
    <source>
        <dbReference type="Proteomes" id="UP000292120"/>
    </source>
</evidence>
<dbReference type="Pfam" id="PF09855">
    <property type="entry name" value="Zn_ribbon_13"/>
    <property type="match status" value="1"/>
</dbReference>
<evidence type="ECO:0000313" key="1">
    <source>
        <dbReference type="EMBL" id="TBO27465.1"/>
    </source>
</evidence>
<reference evidence="1 2" key="1">
    <citation type="submission" date="2019-02" db="EMBL/GenBank/DDBJ databases">
        <title>Aquabacterium sp. strain KMB7.</title>
        <authorList>
            <person name="Chen W.-M."/>
        </authorList>
    </citation>
    <scope>NUCLEOTIDE SEQUENCE [LARGE SCALE GENOMIC DNA]</scope>
    <source>
        <strain evidence="1 2">KMB7</strain>
    </source>
</reference>
<organism evidence="1 2">
    <name type="scientific">Aquabacterium lacunae</name>
    <dbReference type="NCBI Taxonomy" id="2528630"/>
    <lineage>
        <taxon>Bacteria</taxon>
        <taxon>Pseudomonadati</taxon>
        <taxon>Pseudomonadota</taxon>
        <taxon>Betaproteobacteria</taxon>
        <taxon>Burkholderiales</taxon>
        <taxon>Aquabacterium</taxon>
    </lineage>
</organism>
<sequence>MVVPSALRAPAPVNLGVRQHQYIEASNMDLPSVSDIPSLTFDELTEHKRLSRVNLELYLDIVEHIDNELLARSPTSNYKCMKCGHTKYEEHRLRAAQGGLGSFFGVESAQYTSIVCSRCKFSEFYQGNVPIGQQALDFVFGR</sequence>
<dbReference type="EMBL" id="SIXI01000018">
    <property type="protein sequence ID" value="TBO27465.1"/>
    <property type="molecule type" value="Genomic_DNA"/>
</dbReference>
<keyword evidence="2" id="KW-1185">Reference proteome</keyword>
<name>A0A4Q9H0Q6_9BURK</name>
<dbReference type="InterPro" id="IPR018652">
    <property type="entry name" value="DUF2082_NA-bd_Znr"/>
</dbReference>
<protein>
    <submittedName>
        <fullName evidence="1">Uncharacterized protein</fullName>
    </submittedName>
</protein>
<dbReference type="Proteomes" id="UP000292120">
    <property type="component" value="Unassembled WGS sequence"/>
</dbReference>
<accession>A0A4Q9H0Q6</accession>